<evidence type="ECO:0000313" key="2">
    <source>
        <dbReference type="Proteomes" id="UP000649617"/>
    </source>
</evidence>
<keyword evidence="2" id="KW-1185">Reference proteome</keyword>
<name>A0A812KVF0_SYMPI</name>
<dbReference type="AlphaFoldDB" id="A0A812KVF0"/>
<accession>A0A812KVF0</accession>
<protein>
    <submittedName>
        <fullName evidence="1">COL21A1 protein</fullName>
    </submittedName>
</protein>
<sequence>MVRELPRSSVPLSDDEVKDLLKQLEGSWKIIDYKGKTKFTWYQEVMVTDDSFVLSGGTHVGYKISGSLHTPSAEEVVMPNRPFKEQFHFFRGSNREIYFDYTGKNVHEA</sequence>
<evidence type="ECO:0000313" key="1">
    <source>
        <dbReference type="EMBL" id="CAE7230770.1"/>
    </source>
</evidence>
<gene>
    <name evidence="1" type="primary">COL21A1</name>
    <name evidence="1" type="ORF">SPIL2461_LOCUS3501</name>
</gene>
<proteinExistence type="predicted"/>
<comment type="caution">
    <text evidence="1">The sequence shown here is derived from an EMBL/GenBank/DDBJ whole genome shotgun (WGS) entry which is preliminary data.</text>
</comment>
<organism evidence="1 2">
    <name type="scientific">Symbiodinium pilosum</name>
    <name type="common">Dinoflagellate</name>
    <dbReference type="NCBI Taxonomy" id="2952"/>
    <lineage>
        <taxon>Eukaryota</taxon>
        <taxon>Sar</taxon>
        <taxon>Alveolata</taxon>
        <taxon>Dinophyceae</taxon>
        <taxon>Suessiales</taxon>
        <taxon>Symbiodiniaceae</taxon>
        <taxon>Symbiodinium</taxon>
    </lineage>
</organism>
<dbReference type="EMBL" id="CAJNIZ010004258">
    <property type="protein sequence ID" value="CAE7230770.1"/>
    <property type="molecule type" value="Genomic_DNA"/>
</dbReference>
<reference evidence="1" key="1">
    <citation type="submission" date="2021-02" db="EMBL/GenBank/DDBJ databases">
        <authorList>
            <person name="Dougan E. K."/>
            <person name="Rhodes N."/>
            <person name="Thang M."/>
            <person name="Chan C."/>
        </authorList>
    </citation>
    <scope>NUCLEOTIDE SEQUENCE</scope>
</reference>
<dbReference type="Proteomes" id="UP000649617">
    <property type="component" value="Unassembled WGS sequence"/>
</dbReference>
<dbReference type="OrthoDB" id="442076at2759"/>